<evidence type="ECO:0000313" key="1">
    <source>
        <dbReference type="EMBL" id="KAK3608310.1"/>
    </source>
</evidence>
<reference evidence="1" key="3">
    <citation type="submission" date="2023-05" db="EMBL/GenBank/DDBJ databases">
        <authorList>
            <person name="Smith C.H."/>
        </authorList>
    </citation>
    <scope>NUCLEOTIDE SEQUENCE</scope>
    <source>
        <strain evidence="1">CHS0354</strain>
        <tissue evidence="1">Mantle</tissue>
    </source>
</reference>
<protein>
    <submittedName>
        <fullName evidence="1">Uncharacterized protein</fullName>
    </submittedName>
</protein>
<keyword evidence="2" id="KW-1185">Reference proteome</keyword>
<accession>A0AAE0WCI0</accession>
<feature type="non-terminal residue" evidence="1">
    <location>
        <position position="53"/>
    </location>
</feature>
<sequence>WERSMVSKIKLITDDIWMISPLIRQSFLLSSNTVFMFSIQRASIGPSNTTHLR</sequence>
<dbReference type="AlphaFoldDB" id="A0AAE0WCI0"/>
<name>A0AAE0WCI0_9BIVA</name>
<dbReference type="EMBL" id="JAEAOA010001832">
    <property type="protein sequence ID" value="KAK3608310.1"/>
    <property type="molecule type" value="Genomic_DNA"/>
</dbReference>
<proteinExistence type="predicted"/>
<evidence type="ECO:0000313" key="2">
    <source>
        <dbReference type="Proteomes" id="UP001195483"/>
    </source>
</evidence>
<gene>
    <name evidence="1" type="ORF">CHS0354_030760</name>
</gene>
<organism evidence="1 2">
    <name type="scientific">Potamilus streckersoni</name>
    <dbReference type="NCBI Taxonomy" id="2493646"/>
    <lineage>
        <taxon>Eukaryota</taxon>
        <taxon>Metazoa</taxon>
        <taxon>Spiralia</taxon>
        <taxon>Lophotrochozoa</taxon>
        <taxon>Mollusca</taxon>
        <taxon>Bivalvia</taxon>
        <taxon>Autobranchia</taxon>
        <taxon>Heteroconchia</taxon>
        <taxon>Palaeoheterodonta</taxon>
        <taxon>Unionida</taxon>
        <taxon>Unionoidea</taxon>
        <taxon>Unionidae</taxon>
        <taxon>Ambleminae</taxon>
        <taxon>Lampsilini</taxon>
        <taxon>Potamilus</taxon>
    </lineage>
</organism>
<reference evidence="1" key="2">
    <citation type="journal article" date="2021" name="Genome Biol. Evol.">
        <title>Developing a high-quality reference genome for a parasitic bivalve with doubly uniparental inheritance (Bivalvia: Unionida).</title>
        <authorList>
            <person name="Smith C.H."/>
        </authorList>
    </citation>
    <scope>NUCLEOTIDE SEQUENCE</scope>
    <source>
        <strain evidence="1">CHS0354</strain>
        <tissue evidence="1">Mantle</tissue>
    </source>
</reference>
<feature type="non-terminal residue" evidence="1">
    <location>
        <position position="1"/>
    </location>
</feature>
<comment type="caution">
    <text evidence="1">The sequence shown here is derived from an EMBL/GenBank/DDBJ whole genome shotgun (WGS) entry which is preliminary data.</text>
</comment>
<dbReference type="Proteomes" id="UP001195483">
    <property type="component" value="Unassembled WGS sequence"/>
</dbReference>
<reference evidence="1" key="1">
    <citation type="journal article" date="2021" name="Genome Biol. Evol.">
        <title>A High-Quality Reference Genome for a Parasitic Bivalve with Doubly Uniparental Inheritance (Bivalvia: Unionida).</title>
        <authorList>
            <person name="Smith C.H."/>
        </authorList>
    </citation>
    <scope>NUCLEOTIDE SEQUENCE</scope>
    <source>
        <strain evidence="1">CHS0354</strain>
    </source>
</reference>